<evidence type="ECO:0000313" key="2">
    <source>
        <dbReference type="Proteomes" id="UP000267096"/>
    </source>
</evidence>
<gene>
    <name evidence="1" type="ORF">ASIM_LOCUS14267</name>
</gene>
<dbReference type="AlphaFoldDB" id="A0A0M3K1U8"/>
<keyword evidence="2" id="KW-1185">Reference proteome</keyword>
<sequence length="85" mass="8385">MPSCCYGCAGSAGGCAAPAPMMAVSRSSGTSSVGSVASSVSAASLAPAPLSHPMSSGGYDVPLALHVNTNSQPVQNEIADAYRRR</sequence>
<proteinExistence type="predicted"/>
<evidence type="ECO:0000313" key="3">
    <source>
        <dbReference type="WBParaSite" id="ASIM_0001485701-mRNA-1"/>
    </source>
</evidence>
<evidence type="ECO:0000313" key="1">
    <source>
        <dbReference type="EMBL" id="VDK51884.1"/>
    </source>
</evidence>
<accession>A0A0M3K1U8</accession>
<protein>
    <submittedName>
        <fullName evidence="3">Secreted protein</fullName>
    </submittedName>
</protein>
<organism evidence="3">
    <name type="scientific">Anisakis simplex</name>
    <name type="common">Herring worm</name>
    <dbReference type="NCBI Taxonomy" id="6269"/>
    <lineage>
        <taxon>Eukaryota</taxon>
        <taxon>Metazoa</taxon>
        <taxon>Ecdysozoa</taxon>
        <taxon>Nematoda</taxon>
        <taxon>Chromadorea</taxon>
        <taxon>Rhabditida</taxon>
        <taxon>Spirurina</taxon>
        <taxon>Ascaridomorpha</taxon>
        <taxon>Ascaridoidea</taxon>
        <taxon>Anisakidae</taxon>
        <taxon>Anisakis</taxon>
        <taxon>Anisakis simplex complex</taxon>
    </lineage>
</organism>
<reference evidence="1 2" key="2">
    <citation type="submission" date="2018-11" db="EMBL/GenBank/DDBJ databases">
        <authorList>
            <consortium name="Pathogen Informatics"/>
        </authorList>
    </citation>
    <scope>NUCLEOTIDE SEQUENCE [LARGE SCALE GENOMIC DNA]</scope>
</reference>
<dbReference type="Proteomes" id="UP000267096">
    <property type="component" value="Unassembled WGS sequence"/>
</dbReference>
<name>A0A0M3K1U8_ANISI</name>
<dbReference type="WBParaSite" id="ASIM_0001485701-mRNA-1">
    <property type="protein sequence ID" value="ASIM_0001485701-mRNA-1"/>
    <property type="gene ID" value="ASIM_0001485701"/>
</dbReference>
<reference evidence="3" key="1">
    <citation type="submission" date="2017-02" db="UniProtKB">
        <authorList>
            <consortium name="WormBaseParasite"/>
        </authorList>
    </citation>
    <scope>IDENTIFICATION</scope>
</reference>
<dbReference type="EMBL" id="UYRR01031678">
    <property type="protein sequence ID" value="VDK51884.1"/>
    <property type="molecule type" value="Genomic_DNA"/>
</dbReference>